<dbReference type="InterPro" id="IPR003961">
    <property type="entry name" value="FN3_dom"/>
</dbReference>
<feature type="compositionally biased region" description="Polar residues" evidence="1">
    <location>
        <begin position="93"/>
        <end position="117"/>
    </location>
</feature>
<comment type="caution">
    <text evidence="3">The sequence shown here is derived from an EMBL/GenBank/DDBJ whole genome shotgun (WGS) entry which is preliminary data.</text>
</comment>
<gene>
    <name evidence="3" type="ORF">S01H1_20069</name>
</gene>
<dbReference type="InterPro" id="IPR036116">
    <property type="entry name" value="FN3_sf"/>
</dbReference>
<feature type="region of interest" description="Disordered" evidence="1">
    <location>
        <begin position="1"/>
        <end position="30"/>
    </location>
</feature>
<feature type="domain" description="Fibronectin type-III" evidence="2">
    <location>
        <begin position="19"/>
        <end position="98"/>
    </location>
</feature>
<proteinExistence type="predicted"/>
<sequence length="290" mass="31578">RVNLGRTIDSLEDTAPPVPDPPEWEPGLEPNETGRFTIAMEVRECTDDAGVEYYFECVTDSSFDSGWQSSPGYIATGLAENTTYTFRVKARDNSPNQNETDWSIGKSATTDLNTDTSPPFPPKSRWAMEPRKFTETIIGMAAKISSDENGPVVYYFDCTACSDPCVPDANVFDSGWQTGSTYLIPGLSYATYTFQVKARDSSANQNETAWSSAASVTLAPPPQVLEVPSILYTTIQAAINDANFGDTVLVHPGTYTGPDNRDLDFLGKAITVRSDNPEDQGVVTTTIIDC</sequence>
<dbReference type="SUPFAM" id="SSF51126">
    <property type="entry name" value="Pectin lyase-like"/>
    <property type="match status" value="1"/>
</dbReference>
<dbReference type="Gene3D" id="2.60.40.10">
    <property type="entry name" value="Immunoglobulins"/>
    <property type="match status" value="2"/>
</dbReference>
<dbReference type="SUPFAM" id="SSF49265">
    <property type="entry name" value="Fibronectin type III"/>
    <property type="match status" value="1"/>
</dbReference>
<feature type="non-terminal residue" evidence="3">
    <location>
        <position position="1"/>
    </location>
</feature>
<dbReference type="AlphaFoldDB" id="X0TZ34"/>
<dbReference type="Gene3D" id="2.160.20.10">
    <property type="entry name" value="Single-stranded right-handed beta-helix, Pectin lyase-like"/>
    <property type="match status" value="1"/>
</dbReference>
<feature type="non-terminal residue" evidence="3">
    <location>
        <position position="290"/>
    </location>
</feature>
<protein>
    <recommendedName>
        <fullName evidence="2">Fibronectin type-III domain-containing protein</fullName>
    </recommendedName>
</protein>
<dbReference type="InterPro" id="IPR013783">
    <property type="entry name" value="Ig-like_fold"/>
</dbReference>
<name>X0TZ34_9ZZZZ</name>
<evidence type="ECO:0000313" key="3">
    <source>
        <dbReference type="EMBL" id="GAF98529.1"/>
    </source>
</evidence>
<dbReference type="InterPro" id="IPR011050">
    <property type="entry name" value="Pectin_lyase_fold/virulence"/>
</dbReference>
<accession>X0TZ34</accession>
<feature type="domain" description="Fibronectin type-III" evidence="2">
    <location>
        <begin position="127"/>
        <end position="206"/>
    </location>
</feature>
<organism evidence="3">
    <name type="scientific">marine sediment metagenome</name>
    <dbReference type="NCBI Taxonomy" id="412755"/>
    <lineage>
        <taxon>unclassified sequences</taxon>
        <taxon>metagenomes</taxon>
        <taxon>ecological metagenomes</taxon>
    </lineage>
</organism>
<dbReference type="SMART" id="SM00060">
    <property type="entry name" value="FN3"/>
    <property type="match status" value="2"/>
</dbReference>
<dbReference type="InterPro" id="IPR012334">
    <property type="entry name" value="Pectin_lyas_fold"/>
</dbReference>
<reference evidence="3" key="1">
    <citation type="journal article" date="2014" name="Front. Microbiol.">
        <title>High frequency of phylogenetically diverse reductive dehalogenase-homologous genes in deep subseafloor sedimentary metagenomes.</title>
        <authorList>
            <person name="Kawai M."/>
            <person name="Futagami T."/>
            <person name="Toyoda A."/>
            <person name="Takaki Y."/>
            <person name="Nishi S."/>
            <person name="Hori S."/>
            <person name="Arai W."/>
            <person name="Tsubouchi T."/>
            <person name="Morono Y."/>
            <person name="Uchiyama I."/>
            <person name="Ito T."/>
            <person name="Fujiyama A."/>
            <person name="Inagaki F."/>
            <person name="Takami H."/>
        </authorList>
    </citation>
    <scope>NUCLEOTIDE SEQUENCE</scope>
    <source>
        <strain evidence="3">Expedition CK06-06</strain>
    </source>
</reference>
<evidence type="ECO:0000259" key="2">
    <source>
        <dbReference type="SMART" id="SM00060"/>
    </source>
</evidence>
<dbReference type="EMBL" id="BARS01010923">
    <property type="protein sequence ID" value="GAF98529.1"/>
    <property type="molecule type" value="Genomic_DNA"/>
</dbReference>
<feature type="region of interest" description="Disordered" evidence="1">
    <location>
        <begin position="92"/>
        <end position="126"/>
    </location>
</feature>
<evidence type="ECO:0000256" key="1">
    <source>
        <dbReference type="SAM" id="MobiDB-lite"/>
    </source>
</evidence>